<comment type="caution">
    <text evidence="2">The sequence shown here is derived from an EMBL/GenBank/DDBJ whole genome shotgun (WGS) entry which is preliminary data.</text>
</comment>
<keyword evidence="3" id="KW-1185">Reference proteome</keyword>
<dbReference type="Gene3D" id="3.40.50.410">
    <property type="entry name" value="von Willebrand factor, type A domain"/>
    <property type="match status" value="1"/>
</dbReference>
<evidence type="ECO:0000313" key="2">
    <source>
        <dbReference type="EMBL" id="MBB5618936.1"/>
    </source>
</evidence>
<evidence type="ECO:0000256" key="1">
    <source>
        <dbReference type="SAM" id="MobiDB-lite"/>
    </source>
</evidence>
<name>A0A840XKX1_9MICO</name>
<dbReference type="CDD" id="cd00198">
    <property type="entry name" value="vWFA"/>
    <property type="match status" value="1"/>
</dbReference>
<dbReference type="Proteomes" id="UP000552883">
    <property type="component" value="Unassembled WGS sequence"/>
</dbReference>
<evidence type="ECO:0000313" key="3">
    <source>
        <dbReference type="Proteomes" id="UP000552883"/>
    </source>
</evidence>
<protein>
    <recommendedName>
        <fullName evidence="4">VWA domain-containing protein</fullName>
    </recommendedName>
</protein>
<accession>A0A840XKX1</accession>
<gene>
    <name evidence="2" type="ORF">BJ959_002432</name>
</gene>
<dbReference type="EMBL" id="JACHBS010000001">
    <property type="protein sequence ID" value="MBB5618936.1"/>
    <property type="molecule type" value="Genomic_DNA"/>
</dbReference>
<dbReference type="SUPFAM" id="SSF53300">
    <property type="entry name" value="vWA-like"/>
    <property type="match status" value="1"/>
</dbReference>
<proteinExistence type="predicted"/>
<dbReference type="RefSeq" id="WP_153982368.1">
    <property type="nucleotide sequence ID" value="NZ_BAAANZ010000007.1"/>
</dbReference>
<dbReference type="AlphaFoldDB" id="A0A840XKX1"/>
<feature type="region of interest" description="Disordered" evidence="1">
    <location>
        <begin position="196"/>
        <end position="233"/>
    </location>
</feature>
<dbReference type="OrthoDB" id="9790144at2"/>
<reference evidence="2 3" key="1">
    <citation type="submission" date="2020-08" db="EMBL/GenBank/DDBJ databases">
        <title>Sequencing the genomes of 1000 actinobacteria strains.</title>
        <authorList>
            <person name="Klenk H.-P."/>
        </authorList>
    </citation>
    <scope>NUCLEOTIDE SEQUENCE [LARGE SCALE GENOMIC DNA]</scope>
    <source>
        <strain evidence="2 3">DSM 23889</strain>
    </source>
</reference>
<organism evidence="2 3">
    <name type="scientific">Microcella frigidaquae</name>
    <dbReference type="NCBI Taxonomy" id="424758"/>
    <lineage>
        <taxon>Bacteria</taxon>
        <taxon>Bacillati</taxon>
        <taxon>Actinomycetota</taxon>
        <taxon>Actinomycetes</taxon>
        <taxon>Micrococcales</taxon>
        <taxon>Microbacteriaceae</taxon>
        <taxon>Microcella</taxon>
    </lineage>
</organism>
<evidence type="ECO:0008006" key="4">
    <source>
        <dbReference type="Google" id="ProtNLM"/>
    </source>
</evidence>
<dbReference type="InterPro" id="IPR036465">
    <property type="entry name" value="vWFA_dom_sf"/>
</dbReference>
<sequence>MTDPTYTALLLIIDRSGSMQAIRDDMVGGLESLLAQQAALPGRLTVDIVAFDDEVEHQATFADPASVRVQLEPRGMTALLDALGDSLEGFRSALSAMPAHAQPATVQVVVVTDGHENASKRWTGQRVNQLITGLADELGWNFVYLGAGQDAIAVGRDLGFDPGSSMAWDVDADAVHASSLSVGRYLRDVRRGEKKEFDRSERVMAAPSRGAADADRVSAEKSGGQKPGSEPGA</sequence>